<feature type="compositionally biased region" description="Basic and acidic residues" evidence="1">
    <location>
        <begin position="192"/>
        <end position="213"/>
    </location>
</feature>
<gene>
    <name evidence="2" type="ORF">BOKJ2_LOCUS13805</name>
</gene>
<reference evidence="2" key="1">
    <citation type="submission" date="2020-09" db="EMBL/GenBank/DDBJ databases">
        <authorList>
            <person name="Kikuchi T."/>
        </authorList>
    </citation>
    <scope>NUCLEOTIDE SEQUENCE</scope>
    <source>
        <strain evidence="2">SH1</strain>
    </source>
</reference>
<dbReference type="Proteomes" id="UP000783686">
    <property type="component" value="Unassembled WGS sequence"/>
</dbReference>
<evidence type="ECO:0000256" key="1">
    <source>
        <dbReference type="SAM" id="MobiDB-lite"/>
    </source>
</evidence>
<comment type="caution">
    <text evidence="2">The sequence shown here is derived from an EMBL/GenBank/DDBJ whole genome shotgun (WGS) entry which is preliminary data.</text>
</comment>
<accession>A0A811LRV5</accession>
<sequence length="232" mass="26358">MACRSLLEGFKVLPNELALNFFSQDIELENLNLKDILDLWLVIEDNDETVKIIKNSSAELVGCEITAIARSKIPIQELKSSDGIGHKRCILSFKHGDVPFRNMAFRSHDKRKCHEFVVANGYKERYGIYVKQDVGEFGEVRDIMSNVTQPIFASLKGINSRMANMKRVVDDLHDMNVETFWTGIHDQQASPVKDKVEKADVDKAEAAEGETPKSKKKKKKKAKKVDDYDLDL</sequence>
<dbReference type="AlphaFoldDB" id="A0A811LRV5"/>
<dbReference type="EMBL" id="CAJFDH010000006">
    <property type="protein sequence ID" value="CAD5229778.1"/>
    <property type="molecule type" value="Genomic_DNA"/>
</dbReference>
<organism evidence="2 3">
    <name type="scientific">Bursaphelenchus okinawaensis</name>
    <dbReference type="NCBI Taxonomy" id="465554"/>
    <lineage>
        <taxon>Eukaryota</taxon>
        <taxon>Metazoa</taxon>
        <taxon>Ecdysozoa</taxon>
        <taxon>Nematoda</taxon>
        <taxon>Chromadorea</taxon>
        <taxon>Rhabditida</taxon>
        <taxon>Tylenchina</taxon>
        <taxon>Tylenchomorpha</taxon>
        <taxon>Aphelenchoidea</taxon>
        <taxon>Aphelenchoididae</taxon>
        <taxon>Bursaphelenchus</taxon>
    </lineage>
</organism>
<dbReference type="EMBL" id="CAJFCW020000006">
    <property type="protein sequence ID" value="CAG9127247.1"/>
    <property type="molecule type" value="Genomic_DNA"/>
</dbReference>
<name>A0A811LRV5_9BILA</name>
<keyword evidence="3" id="KW-1185">Reference proteome</keyword>
<dbReference type="Proteomes" id="UP000614601">
    <property type="component" value="Unassembled WGS sequence"/>
</dbReference>
<feature type="compositionally biased region" description="Basic residues" evidence="1">
    <location>
        <begin position="214"/>
        <end position="223"/>
    </location>
</feature>
<feature type="region of interest" description="Disordered" evidence="1">
    <location>
        <begin position="189"/>
        <end position="232"/>
    </location>
</feature>
<evidence type="ECO:0000313" key="2">
    <source>
        <dbReference type="EMBL" id="CAD5229778.1"/>
    </source>
</evidence>
<evidence type="ECO:0000313" key="3">
    <source>
        <dbReference type="Proteomes" id="UP000614601"/>
    </source>
</evidence>
<dbReference type="OrthoDB" id="10666369at2759"/>
<proteinExistence type="predicted"/>
<protein>
    <submittedName>
        <fullName evidence="2">Uncharacterized protein</fullName>
    </submittedName>
</protein>